<accession>A0A140GRY4</accession>
<geneLocation type="plasmid" evidence="1 2">
    <name>pJFP838A</name>
</geneLocation>
<sequence>MCKQYDIKLINMKNKNKIYIFKNISVPESVHPGLFCKNILKTLYNDEYDYRLSVTSINKK</sequence>
<evidence type="ECO:0000313" key="1">
    <source>
        <dbReference type="EMBL" id="AMN31293.1"/>
    </source>
</evidence>
<dbReference type="AlphaFoldDB" id="A0A140GRY4"/>
<dbReference type="Proteomes" id="UP000070260">
    <property type="component" value="Plasmid pJFP838A"/>
</dbReference>
<keyword evidence="1" id="KW-0614">Plasmid</keyword>
<gene>
    <name evidence="1" type="ORF">JFP838_pA0377</name>
</gene>
<proteinExistence type="predicted"/>
<name>A0A140GRY4_CLOPF</name>
<dbReference type="PATRIC" id="fig|1502.177.peg.3587"/>
<organism evidence="1 2">
    <name type="scientific">Clostridium perfringens</name>
    <dbReference type="NCBI Taxonomy" id="1502"/>
    <lineage>
        <taxon>Bacteria</taxon>
        <taxon>Bacillati</taxon>
        <taxon>Bacillota</taxon>
        <taxon>Clostridia</taxon>
        <taxon>Eubacteriales</taxon>
        <taxon>Clostridiaceae</taxon>
        <taxon>Clostridium</taxon>
    </lineage>
</organism>
<evidence type="ECO:0000313" key="2">
    <source>
        <dbReference type="Proteomes" id="UP000070260"/>
    </source>
</evidence>
<dbReference type="RefSeq" id="WP_061429877.1">
    <property type="nucleotide sequence ID" value="NZ_JADNGM010000074.1"/>
</dbReference>
<reference evidence="1 2" key="1">
    <citation type="journal article" date="2016" name="PLoS ONE">
        <title>Plasmid Characterization and Chromosome Analysis of Two netF+ Clostridium perfringens Isolates Associated with Foal and Canine Necrotizing Enteritis.</title>
        <authorList>
            <person name="Mehdizadeh Gohari I."/>
            <person name="Kropinski A.M."/>
            <person name="Weese S.J."/>
            <person name="Parreira V.R."/>
            <person name="Whitehead A.E."/>
            <person name="Boerlin P."/>
            <person name="Prescott J.F."/>
        </authorList>
    </citation>
    <scope>NUCLEOTIDE SEQUENCE [LARGE SCALE GENOMIC DNA]</scope>
    <source>
        <strain evidence="1 2">JP838</strain>
        <plasmid evidence="2">Plasmid pJFP838A</plasmid>
    </source>
</reference>
<protein>
    <submittedName>
        <fullName evidence="1">Uncharacterized protein</fullName>
    </submittedName>
</protein>
<dbReference type="EMBL" id="CP013615">
    <property type="protein sequence ID" value="AMN31293.1"/>
    <property type="molecule type" value="Genomic_DNA"/>
</dbReference>